<feature type="domain" description="EF-hand" evidence="4">
    <location>
        <begin position="61"/>
        <end position="96"/>
    </location>
</feature>
<dbReference type="EMBL" id="CCKQ01000254">
    <property type="protein sequence ID" value="CDW71315.1"/>
    <property type="molecule type" value="Genomic_DNA"/>
</dbReference>
<evidence type="ECO:0000313" key="5">
    <source>
        <dbReference type="EMBL" id="CDW71315.1"/>
    </source>
</evidence>
<feature type="domain" description="EF-hand" evidence="4">
    <location>
        <begin position="97"/>
        <end position="132"/>
    </location>
</feature>
<reference evidence="5 6" key="1">
    <citation type="submission" date="2014-06" db="EMBL/GenBank/DDBJ databases">
        <authorList>
            <person name="Swart Estienne"/>
        </authorList>
    </citation>
    <scope>NUCLEOTIDE SEQUENCE [LARGE SCALE GENOMIC DNA]</scope>
    <source>
        <strain evidence="5 6">130c</strain>
    </source>
</reference>
<dbReference type="AlphaFoldDB" id="A0A077ZPL9"/>
<evidence type="ECO:0000256" key="3">
    <source>
        <dbReference type="ARBA" id="ARBA00022837"/>
    </source>
</evidence>
<dbReference type="PANTHER" id="PTHR34524:SF6">
    <property type="entry name" value="CALCYPHOSINE LIKE"/>
    <property type="match status" value="1"/>
</dbReference>
<sequence>MVDSKTPQQILYIVKESLNARGASTIRSLGRAFRSIDSYNGDRKIDKEEFYVGLKEYGADISKKEAEVLLDYLDTDKDGFVNYDEFLVGIRGKPNAKRQTFIDKAYFKFDKDGDGRITAADLRGVYDCSSHPKVQSGEMCEEEVYVKFLQNFGDKNRDGTISRDEWNDYYAAVSSSIDNDDHFITLMITAWRL</sequence>
<dbReference type="Gene3D" id="1.10.238.10">
    <property type="entry name" value="EF-hand"/>
    <property type="match status" value="2"/>
</dbReference>
<dbReference type="PROSITE" id="PS00018">
    <property type="entry name" value="EF_HAND_1"/>
    <property type="match status" value="3"/>
</dbReference>
<dbReference type="InParanoid" id="A0A077ZPL9"/>
<gene>
    <name evidence="5" type="primary">Contig13251.g14137</name>
    <name evidence="5" type="ORF">STYLEM_258</name>
</gene>
<dbReference type="PANTHER" id="PTHR34524">
    <property type="entry name" value="CALCYPHOSIN"/>
    <property type="match status" value="1"/>
</dbReference>
<dbReference type="InterPro" id="IPR018247">
    <property type="entry name" value="EF_Hand_1_Ca_BS"/>
</dbReference>
<dbReference type="CDD" id="cd00051">
    <property type="entry name" value="EFh"/>
    <property type="match status" value="1"/>
</dbReference>
<accession>A0A077ZPL9</accession>
<dbReference type="SMART" id="SM00054">
    <property type="entry name" value="EFh"/>
    <property type="match status" value="4"/>
</dbReference>
<dbReference type="PROSITE" id="PS50222">
    <property type="entry name" value="EF_HAND_2"/>
    <property type="match status" value="3"/>
</dbReference>
<feature type="domain" description="EF-hand" evidence="4">
    <location>
        <begin position="154"/>
        <end position="176"/>
    </location>
</feature>
<keyword evidence="6" id="KW-1185">Reference proteome</keyword>
<protein>
    <submittedName>
        <fullName evidence="5">Ef hand family protein</fullName>
    </submittedName>
</protein>
<keyword evidence="3" id="KW-0106">Calcium</keyword>
<keyword evidence="1" id="KW-0479">Metal-binding</keyword>
<dbReference type="Proteomes" id="UP000039865">
    <property type="component" value="Unassembled WGS sequence"/>
</dbReference>
<proteinExistence type="predicted"/>
<dbReference type="GO" id="GO:0005509">
    <property type="term" value="F:calcium ion binding"/>
    <property type="evidence" value="ECO:0007669"/>
    <property type="project" value="InterPro"/>
</dbReference>
<evidence type="ECO:0000256" key="1">
    <source>
        <dbReference type="ARBA" id="ARBA00022723"/>
    </source>
</evidence>
<dbReference type="InterPro" id="IPR002048">
    <property type="entry name" value="EF_hand_dom"/>
</dbReference>
<evidence type="ECO:0000313" key="6">
    <source>
        <dbReference type="Proteomes" id="UP000039865"/>
    </source>
</evidence>
<evidence type="ECO:0000259" key="4">
    <source>
        <dbReference type="PROSITE" id="PS50222"/>
    </source>
</evidence>
<dbReference type="InterPro" id="IPR011992">
    <property type="entry name" value="EF-hand-dom_pair"/>
</dbReference>
<dbReference type="Pfam" id="PF13499">
    <property type="entry name" value="EF-hand_7"/>
    <property type="match status" value="2"/>
</dbReference>
<dbReference type="OrthoDB" id="447947at2759"/>
<dbReference type="OMA" id="NSKHHPK"/>
<evidence type="ECO:0000256" key="2">
    <source>
        <dbReference type="ARBA" id="ARBA00022737"/>
    </source>
</evidence>
<name>A0A077ZPL9_STYLE</name>
<organism evidence="5 6">
    <name type="scientific">Stylonychia lemnae</name>
    <name type="common">Ciliate</name>
    <dbReference type="NCBI Taxonomy" id="5949"/>
    <lineage>
        <taxon>Eukaryota</taxon>
        <taxon>Sar</taxon>
        <taxon>Alveolata</taxon>
        <taxon>Ciliophora</taxon>
        <taxon>Intramacronucleata</taxon>
        <taxon>Spirotrichea</taxon>
        <taxon>Stichotrichia</taxon>
        <taxon>Sporadotrichida</taxon>
        <taxon>Oxytrichidae</taxon>
        <taxon>Stylonychinae</taxon>
        <taxon>Stylonychia</taxon>
    </lineage>
</organism>
<keyword evidence="2" id="KW-0677">Repeat</keyword>
<dbReference type="SUPFAM" id="SSF47473">
    <property type="entry name" value="EF-hand"/>
    <property type="match status" value="1"/>
</dbReference>
<dbReference type="InterPro" id="IPR051581">
    <property type="entry name" value="Ca-bind"/>
</dbReference>